<dbReference type="AlphaFoldDB" id="A0A1B1Z2F0"/>
<keyword evidence="4" id="KW-1185">Reference proteome</keyword>
<feature type="region of interest" description="Disordered" evidence="2">
    <location>
        <begin position="571"/>
        <end position="598"/>
    </location>
</feature>
<dbReference type="STRING" id="255247.ABE41_006565"/>
<evidence type="ECO:0000256" key="1">
    <source>
        <dbReference type="SAM" id="Coils"/>
    </source>
</evidence>
<feature type="coiled-coil region" evidence="1">
    <location>
        <begin position="446"/>
        <end position="473"/>
    </location>
</feature>
<evidence type="ECO:0000313" key="4">
    <source>
        <dbReference type="Proteomes" id="UP000077412"/>
    </source>
</evidence>
<accession>A0A1B1Z2F0</accession>
<evidence type="ECO:0000256" key="2">
    <source>
        <dbReference type="SAM" id="MobiDB-lite"/>
    </source>
</evidence>
<dbReference type="Gene3D" id="3.40.50.300">
    <property type="entry name" value="P-loop containing nucleotide triphosphate hydrolases"/>
    <property type="match status" value="1"/>
</dbReference>
<reference evidence="3 4" key="1">
    <citation type="submission" date="2016-08" db="EMBL/GenBank/DDBJ databases">
        <title>Complete genome sequence of Fictibacillus arsenicus G25-54, a strain with toxicity to nematodes and a potential arsenic-resistance activity.</title>
        <authorList>
            <person name="Zheng Z."/>
        </authorList>
    </citation>
    <scope>NUCLEOTIDE SEQUENCE [LARGE SCALE GENOMIC DNA]</scope>
    <source>
        <strain evidence="3 4">G25-54</strain>
    </source>
</reference>
<dbReference type="EMBL" id="CP016761">
    <property type="protein sequence ID" value="ANX11665.1"/>
    <property type="molecule type" value="Genomic_DNA"/>
</dbReference>
<dbReference type="Proteomes" id="UP000077412">
    <property type="component" value="Chromosome"/>
</dbReference>
<name>A0A1B1Z2F0_9BACL</name>
<evidence type="ECO:0008006" key="5">
    <source>
        <dbReference type="Google" id="ProtNLM"/>
    </source>
</evidence>
<dbReference type="OrthoDB" id="103556at2"/>
<keyword evidence="1" id="KW-0175">Coiled coil</keyword>
<dbReference type="KEGG" id="far:ABE41_006565"/>
<proteinExistence type="predicted"/>
<gene>
    <name evidence="3" type="ORF">ABE41_006565</name>
</gene>
<sequence length="666" mass="77224">MSRMIIRKLIVHGASYKRTINFNEGFTIISGEKTSGKSLILSLIDYCLGKSEKIDLKVQKELNAKCDQVFLEIKVDNETLTLNRGLKKKSDNIGIYFCSFENIEGYTPKTVKISEAMHFLMTKLNISEYKIIKYKKHSTNKELQTVSFRDIFRYVYTNQHALGTKDFLEKKTTFKSNKNPHAFRMIFNLVEADKDALKEELVNAQNKIQDANRVIAGLNSYLKDKDAADFNVLFAKSDRFKKNIEEQIQAKKKIIDNSKSNDNNENELYIKLKKDLEEIANELFNYQYEKKHLQLSINSKKLLLEEYILEQAEVDATLEINYKLVIPDQNIECPLCHSTVSVHTHDLVHQSTDSEKMLHKVKNEINNKISLVKSLITNELKNIEEIDRKIVRLSKKQGILNEAVGEFAKETDVPFLSQIDSINSLINRLVKDNEIVKEGLRIHRKISEKEKEIEGLETTVTRLEKELKSLQISDEDRNKIFDFLDDEYKGFMERLKYETDGDTFIHREQYIPFYEGSNVYAHDSGGLLECMQLSYLGAILKSKTQGYAPGHPGFLLLDSISKYVGTLKKDEQNEKKQGDGKSQELEQKSVEEQDGIAEKDKIKDPEVYEEFYKILIELSTNHQIILVENTPPEKFDFLYTKYTFYKGERGLIDDEKNEFNEVDEEV</sequence>
<protein>
    <recommendedName>
        <fullName evidence="5">Rad50/SbcC-type AAA domain-containing protein</fullName>
    </recommendedName>
</protein>
<feature type="coiled-coil region" evidence="1">
    <location>
        <begin position="187"/>
        <end position="214"/>
    </location>
</feature>
<dbReference type="InterPro" id="IPR027417">
    <property type="entry name" value="P-loop_NTPase"/>
</dbReference>
<evidence type="ECO:0000313" key="3">
    <source>
        <dbReference type="EMBL" id="ANX11665.1"/>
    </source>
</evidence>
<organism evidence="3 4">
    <name type="scientific">Fictibacillus arsenicus</name>
    <dbReference type="NCBI Taxonomy" id="255247"/>
    <lineage>
        <taxon>Bacteria</taxon>
        <taxon>Bacillati</taxon>
        <taxon>Bacillota</taxon>
        <taxon>Bacilli</taxon>
        <taxon>Bacillales</taxon>
        <taxon>Fictibacillaceae</taxon>
        <taxon>Fictibacillus</taxon>
    </lineage>
</organism>